<proteinExistence type="predicted"/>
<keyword evidence="1" id="KW-0732">Signal</keyword>
<dbReference type="AlphaFoldDB" id="A0A2M4CAI2"/>
<reference evidence="2" key="1">
    <citation type="submission" date="2018-01" db="EMBL/GenBank/DDBJ databases">
        <title>An insight into the sialome of Amazonian anophelines.</title>
        <authorList>
            <person name="Ribeiro J.M."/>
            <person name="Scarpassa V."/>
            <person name="Calvo E."/>
        </authorList>
    </citation>
    <scope>NUCLEOTIDE SEQUENCE</scope>
    <source>
        <tissue evidence="2">Salivary glands</tissue>
    </source>
</reference>
<name>A0A2M4CAI2_9DIPT</name>
<feature type="chain" id="PRO_5014617313" evidence="1">
    <location>
        <begin position="17"/>
        <end position="86"/>
    </location>
</feature>
<evidence type="ECO:0000313" key="2">
    <source>
        <dbReference type="EMBL" id="MBW62324.1"/>
    </source>
</evidence>
<evidence type="ECO:0000256" key="1">
    <source>
        <dbReference type="SAM" id="SignalP"/>
    </source>
</evidence>
<accession>A0A2M4CAI2</accession>
<organism evidence="2">
    <name type="scientific">Anopheles marajoara</name>
    <dbReference type="NCBI Taxonomy" id="58244"/>
    <lineage>
        <taxon>Eukaryota</taxon>
        <taxon>Metazoa</taxon>
        <taxon>Ecdysozoa</taxon>
        <taxon>Arthropoda</taxon>
        <taxon>Hexapoda</taxon>
        <taxon>Insecta</taxon>
        <taxon>Pterygota</taxon>
        <taxon>Neoptera</taxon>
        <taxon>Endopterygota</taxon>
        <taxon>Diptera</taxon>
        <taxon>Nematocera</taxon>
        <taxon>Culicoidea</taxon>
        <taxon>Culicidae</taxon>
        <taxon>Anophelinae</taxon>
        <taxon>Anopheles</taxon>
    </lineage>
</organism>
<protein>
    <submittedName>
        <fullName evidence="2">Putative secreted protein</fullName>
    </submittedName>
</protein>
<feature type="signal peptide" evidence="1">
    <location>
        <begin position="1"/>
        <end position="16"/>
    </location>
</feature>
<dbReference type="EMBL" id="GGFJ01013183">
    <property type="protein sequence ID" value="MBW62324.1"/>
    <property type="molecule type" value="Transcribed_RNA"/>
</dbReference>
<sequence>MLLLLLLLHNSRRTVCSIIDGDLCRGATDFLCHRIVTSMTRDHTSAEHEHTAHLQQHTKGCTVFFTTTQRERERFAQLVTSDFRVR</sequence>